<evidence type="ECO:0000313" key="5">
    <source>
        <dbReference type="EMBL" id="MDR6727079.1"/>
    </source>
</evidence>
<dbReference type="RefSeq" id="WP_056694501.1">
    <property type="nucleotide sequence ID" value="NZ_JAVDTR010000022.1"/>
</dbReference>
<dbReference type="Pfam" id="PF01047">
    <property type="entry name" value="MarR"/>
    <property type="match status" value="1"/>
</dbReference>
<feature type="domain" description="HTH marR-type" evidence="4">
    <location>
        <begin position="6"/>
        <end position="139"/>
    </location>
</feature>
<evidence type="ECO:0000259" key="4">
    <source>
        <dbReference type="PROSITE" id="PS50995"/>
    </source>
</evidence>
<organism evidence="5 6">
    <name type="scientific">Paenibacillus amylolyticus</name>
    <dbReference type="NCBI Taxonomy" id="1451"/>
    <lineage>
        <taxon>Bacteria</taxon>
        <taxon>Bacillati</taxon>
        <taxon>Bacillota</taxon>
        <taxon>Bacilli</taxon>
        <taxon>Bacillales</taxon>
        <taxon>Paenibacillaceae</taxon>
        <taxon>Paenibacillus</taxon>
    </lineage>
</organism>
<dbReference type="InterPro" id="IPR036388">
    <property type="entry name" value="WH-like_DNA-bd_sf"/>
</dbReference>
<accession>A0AAP5HB12</accession>
<evidence type="ECO:0000256" key="1">
    <source>
        <dbReference type="ARBA" id="ARBA00023015"/>
    </source>
</evidence>
<dbReference type="Proteomes" id="UP001254832">
    <property type="component" value="Unassembled WGS sequence"/>
</dbReference>
<dbReference type="AlphaFoldDB" id="A0AAP5HB12"/>
<dbReference type="PANTHER" id="PTHR42756">
    <property type="entry name" value="TRANSCRIPTIONAL REGULATOR, MARR"/>
    <property type="match status" value="1"/>
</dbReference>
<dbReference type="PROSITE" id="PS50995">
    <property type="entry name" value="HTH_MARR_2"/>
    <property type="match status" value="1"/>
</dbReference>
<keyword evidence="2 5" id="KW-0238">DNA-binding</keyword>
<keyword evidence="1" id="KW-0805">Transcription regulation</keyword>
<dbReference type="InterPro" id="IPR036390">
    <property type="entry name" value="WH_DNA-bd_sf"/>
</dbReference>
<protein>
    <submittedName>
        <fullName evidence="5">DNA-binding MarR family transcriptional regulator</fullName>
    </submittedName>
</protein>
<sequence length="144" mass="16995">MNPARNERLMGQLSELVKLQRYKIHERLVNHPELYPGQPPLLFQLEREDGQTQKHLAEQLRRTPATVTVMLKRMETSGYVRREPDPKDQRSLRVYLTDLGRTALHDLREVFQELEEQAQKGFTPEESQMMSTLAQRMVQNLRDI</sequence>
<dbReference type="GO" id="GO:0003700">
    <property type="term" value="F:DNA-binding transcription factor activity"/>
    <property type="evidence" value="ECO:0007669"/>
    <property type="project" value="InterPro"/>
</dbReference>
<reference evidence="5" key="1">
    <citation type="submission" date="2023-07" db="EMBL/GenBank/DDBJ databases">
        <title>Sorghum-associated microbial communities from plants grown in Nebraska, USA.</title>
        <authorList>
            <person name="Schachtman D."/>
        </authorList>
    </citation>
    <scope>NUCLEOTIDE SEQUENCE</scope>
    <source>
        <strain evidence="5">BE80</strain>
    </source>
</reference>
<keyword evidence="3" id="KW-0804">Transcription</keyword>
<dbReference type="SMART" id="SM00347">
    <property type="entry name" value="HTH_MARR"/>
    <property type="match status" value="1"/>
</dbReference>
<evidence type="ECO:0000313" key="6">
    <source>
        <dbReference type="Proteomes" id="UP001254832"/>
    </source>
</evidence>
<dbReference type="PANTHER" id="PTHR42756:SF1">
    <property type="entry name" value="TRANSCRIPTIONAL REPRESSOR OF EMRAB OPERON"/>
    <property type="match status" value="1"/>
</dbReference>
<dbReference type="Gene3D" id="1.10.10.10">
    <property type="entry name" value="Winged helix-like DNA-binding domain superfamily/Winged helix DNA-binding domain"/>
    <property type="match status" value="1"/>
</dbReference>
<dbReference type="InterPro" id="IPR000835">
    <property type="entry name" value="HTH_MarR-typ"/>
</dbReference>
<dbReference type="SUPFAM" id="SSF46785">
    <property type="entry name" value="Winged helix' DNA-binding domain"/>
    <property type="match status" value="1"/>
</dbReference>
<comment type="caution">
    <text evidence="5">The sequence shown here is derived from an EMBL/GenBank/DDBJ whole genome shotgun (WGS) entry which is preliminary data.</text>
</comment>
<evidence type="ECO:0000256" key="3">
    <source>
        <dbReference type="ARBA" id="ARBA00023163"/>
    </source>
</evidence>
<evidence type="ECO:0000256" key="2">
    <source>
        <dbReference type="ARBA" id="ARBA00023125"/>
    </source>
</evidence>
<dbReference type="EMBL" id="JAVDTR010000022">
    <property type="protein sequence ID" value="MDR6727079.1"/>
    <property type="molecule type" value="Genomic_DNA"/>
</dbReference>
<gene>
    <name evidence="5" type="ORF">J2W91_005604</name>
</gene>
<name>A0AAP5HB12_PAEAM</name>
<proteinExistence type="predicted"/>
<dbReference type="GO" id="GO:0003677">
    <property type="term" value="F:DNA binding"/>
    <property type="evidence" value="ECO:0007669"/>
    <property type="project" value="UniProtKB-KW"/>
</dbReference>
<dbReference type="PRINTS" id="PR00598">
    <property type="entry name" value="HTHMARR"/>
</dbReference>